<dbReference type="CDD" id="cd06223">
    <property type="entry name" value="PRTases_typeI"/>
    <property type="match status" value="1"/>
</dbReference>
<dbReference type="GO" id="GO:0016757">
    <property type="term" value="F:glycosyltransferase activity"/>
    <property type="evidence" value="ECO:0007669"/>
    <property type="project" value="UniProtKB-KW"/>
</dbReference>
<dbReference type="InterPro" id="IPR000836">
    <property type="entry name" value="PRTase_dom"/>
</dbReference>
<dbReference type="Pfam" id="PF00156">
    <property type="entry name" value="Pribosyltran"/>
    <property type="match status" value="1"/>
</dbReference>
<protein>
    <submittedName>
        <fullName evidence="2">Adenine/guanine phosphoribosyltransferase-like PRPP-binding protein</fullName>
    </submittedName>
</protein>
<dbReference type="EMBL" id="JACCBD010000001">
    <property type="protein sequence ID" value="NYD27906.1"/>
    <property type="molecule type" value="Genomic_DNA"/>
</dbReference>
<dbReference type="Proteomes" id="UP000586095">
    <property type="component" value="Unassembled WGS sequence"/>
</dbReference>
<organism evidence="2 3">
    <name type="scientific">Leucobacter aridicollis</name>
    <dbReference type="NCBI Taxonomy" id="283878"/>
    <lineage>
        <taxon>Bacteria</taxon>
        <taxon>Bacillati</taxon>
        <taxon>Actinomycetota</taxon>
        <taxon>Actinomycetes</taxon>
        <taxon>Micrococcales</taxon>
        <taxon>Microbacteriaceae</taxon>
        <taxon>Leucobacter</taxon>
    </lineage>
</organism>
<keyword evidence="2" id="KW-0328">Glycosyltransferase</keyword>
<evidence type="ECO:0000313" key="2">
    <source>
        <dbReference type="EMBL" id="NYD27906.1"/>
    </source>
</evidence>
<dbReference type="SUPFAM" id="SSF53271">
    <property type="entry name" value="PRTase-like"/>
    <property type="match status" value="1"/>
</dbReference>
<dbReference type="Gene3D" id="3.40.50.2020">
    <property type="match status" value="1"/>
</dbReference>
<keyword evidence="2" id="KW-0808">Transferase</keyword>
<gene>
    <name evidence="2" type="ORF">BJ960_002709</name>
</gene>
<accession>A0A852REV8</accession>
<feature type="domain" description="Phosphoribosyltransferase" evidence="1">
    <location>
        <begin position="2"/>
        <end position="46"/>
    </location>
</feature>
<comment type="caution">
    <text evidence="2">The sequence shown here is derived from an EMBL/GenBank/DDBJ whole genome shotgun (WGS) entry which is preliminary data.</text>
</comment>
<dbReference type="AlphaFoldDB" id="A0A852REV8"/>
<sequence>MILVDDIATTGATLRAAIAVLEAEGISVVGAVALCAAERRDAPQKTEWKLTGERG</sequence>
<reference evidence="2 3" key="1">
    <citation type="submission" date="2020-07" db="EMBL/GenBank/DDBJ databases">
        <title>Sequencing the genomes of 1000 actinobacteria strains.</title>
        <authorList>
            <person name="Klenk H.-P."/>
        </authorList>
    </citation>
    <scope>NUCLEOTIDE SEQUENCE [LARGE SCALE GENOMIC DNA]</scope>
    <source>
        <strain evidence="2 3">DSM 17380</strain>
    </source>
</reference>
<evidence type="ECO:0000313" key="3">
    <source>
        <dbReference type="Proteomes" id="UP000586095"/>
    </source>
</evidence>
<name>A0A852REV8_9MICO</name>
<dbReference type="InterPro" id="IPR029057">
    <property type="entry name" value="PRTase-like"/>
</dbReference>
<evidence type="ECO:0000259" key="1">
    <source>
        <dbReference type="Pfam" id="PF00156"/>
    </source>
</evidence>
<proteinExistence type="predicted"/>
<keyword evidence="3" id="KW-1185">Reference proteome</keyword>